<reference evidence="3" key="1">
    <citation type="journal article" date="2013" name="Science">
        <title>The Amborella genome and the evolution of flowering plants.</title>
        <authorList>
            <consortium name="Amborella Genome Project"/>
        </authorList>
    </citation>
    <scope>NUCLEOTIDE SEQUENCE [LARGE SCALE GENOMIC DNA]</scope>
</reference>
<accession>W1P2S4</accession>
<protein>
    <submittedName>
        <fullName evidence="2">Uncharacterized protein</fullName>
    </submittedName>
</protein>
<gene>
    <name evidence="2" type="ORF">AMTR_s00045p00207290</name>
</gene>
<evidence type="ECO:0000313" key="3">
    <source>
        <dbReference type="Proteomes" id="UP000017836"/>
    </source>
</evidence>
<dbReference type="EMBL" id="KI394661">
    <property type="protein sequence ID" value="ERN02198.1"/>
    <property type="molecule type" value="Genomic_DNA"/>
</dbReference>
<dbReference type="Proteomes" id="UP000017836">
    <property type="component" value="Unassembled WGS sequence"/>
</dbReference>
<keyword evidence="1" id="KW-0732">Signal</keyword>
<dbReference type="AlphaFoldDB" id="W1P2S4"/>
<sequence>MGRCGVLFMRLILVLIWAGVLMASPSEKFLNLDPCAKPGATQPGCLLQDGARIGPPANKYTRPCTKANGCQRNVH</sequence>
<name>W1P2S4_AMBTC</name>
<evidence type="ECO:0000313" key="2">
    <source>
        <dbReference type="EMBL" id="ERN02198.1"/>
    </source>
</evidence>
<dbReference type="Gramene" id="ERN02198">
    <property type="protein sequence ID" value="ERN02198"/>
    <property type="gene ID" value="AMTR_s00045p00207290"/>
</dbReference>
<proteinExistence type="predicted"/>
<dbReference type="HOGENOM" id="CLU_2674385_0_0_1"/>
<feature type="signal peptide" evidence="1">
    <location>
        <begin position="1"/>
        <end position="23"/>
    </location>
</feature>
<keyword evidence="3" id="KW-1185">Reference proteome</keyword>
<organism evidence="2 3">
    <name type="scientific">Amborella trichopoda</name>
    <dbReference type="NCBI Taxonomy" id="13333"/>
    <lineage>
        <taxon>Eukaryota</taxon>
        <taxon>Viridiplantae</taxon>
        <taxon>Streptophyta</taxon>
        <taxon>Embryophyta</taxon>
        <taxon>Tracheophyta</taxon>
        <taxon>Spermatophyta</taxon>
        <taxon>Magnoliopsida</taxon>
        <taxon>Amborellales</taxon>
        <taxon>Amborellaceae</taxon>
        <taxon>Amborella</taxon>
    </lineage>
</organism>
<feature type="chain" id="PRO_5004807038" evidence="1">
    <location>
        <begin position="24"/>
        <end position="75"/>
    </location>
</feature>
<evidence type="ECO:0000256" key="1">
    <source>
        <dbReference type="SAM" id="SignalP"/>
    </source>
</evidence>